<keyword evidence="5 7" id="KW-0472">Membrane</keyword>
<feature type="transmembrane region" description="Helical" evidence="7">
    <location>
        <begin position="795"/>
        <end position="816"/>
    </location>
</feature>
<feature type="transmembrane region" description="Helical" evidence="7">
    <location>
        <begin position="432"/>
        <end position="451"/>
    </location>
</feature>
<keyword evidence="10" id="KW-1185">Reference proteome</keyword>
<evidence type="ECO:0000313" key="10">
    <source>
        <dbReference type="Proteomes" id="UP000822142"/>
    </source>
</evidence>
<reference evidence="9 10" key="1">
    <citation type="journal article" date="2020" name="Cell Host Microbe">
        <title>Functional and Genomic Variation between Human-Derived Isolates of Lachnospiraceae Reveals Inter- and Intra-Species Diversity.</title>
        <authorList>
            <person name="Sorbara M.T."/>
            <person name="Littmann E.R."/>
            <person name="Fontana E."/>
            <person name="Moody T.U."/>
            <person name="Kohout C.E."/>
            <person name="Gjonbalaj M."/>
            <person name="Eaton V."/>
            <person name="Seok R."/>
            <person name="Leiner I.M."/>
            <person name="Pamer E.G."/>
        </authorList>
    </citation>
    <scope>NUCLEOTIDE SEQUENCE [LARGE SCALE GENOMIC DNA]</scope>
    <source>
        <strain evidence="9 10">MSK.15.26</strain>
    </source>
</reference>
<feature type="domain" description="ABC3 transporter permease C-terminal" evidence="8">
    <location>
        <begin position="269"/>
        <end position="374"/>
    </location>
</feature>
<sequence>MKLLENNNRKFMKNLSGSCLKANKSRNGIAVLAIILTAVLFMGLTTVMEGTQVSMKNQMLRQAGSRFMVSLKGLSKEEAETLAKDSVFSEAGVEHYVANVNNQELRNIHAVAGWVDETTAKNSFMELTEGHYPKKENEIACDTEILKLLGVSPKPGSTVTLQYSIGEEKLEKKMTLCGVWEGRSHEQNASLLISKGLAEKMETKGESYSVRGSFHSDKNIQERLDNLIEKMGYDPEAKQGEEGYLIHHVSPAYEQSTQQSPQTIILIGIGILLILFAGYLVIYNIFKISVEKDIRLYGQLKTIGTSPKQIRYMIIRQGSILSLVGIPAGLVLGWLLGNGLLPLVMASTNFAETEFIVPSWWIWLLAALFTFVTVRISCSRPGKIAGRISPVEALKYQSGVQNKQTHRRGKETRFPLGAMAVANLSRNKGKTLLVVLSLSFSAVLLNCALNYTGNMDEKTFVEGMVISDIDVRSRDFLKPGTEEYKKVVKGSAVRELENLEGVQDFGKVYTYMLPEEKRTEKREDLGKILRVNGKETSENSQVFERNRMLYGYNENALARAAVIEGTMDYEKLCSGDYVVMAGSLGDSGEYNYEAQEFHAGDIIEAEIKGTVKEYTVLAVVGVEQAQEMSYSSGGYEAIAFPESVFLQMFPEMQNPIHCLFDAKEGSFDTLYEKVEKIAEGNNLSVLTRLTAEAEFKEIKTTFSMVGIVVSVILGSIGTLNLVNVILTGVIARQREFAAMRSIGMTKKQLRKLMICEGVLYAVLAGMMGLFISAILSMTLVKGITAGIWYMKYHFTLVPALVVFGISLFLSVCISAMTDKIWNKRSVVELLRAE</sequence>
<feature type="transmembrane region" description="Helical" evidence="7">
    <location>
        <begin position="752"/>
        <end position="775"/>
    </location>
</feature>
<feature type="transmembrane region" description="Helical" evidence="7">
    <location>
        <begin position="320"/>
        <end position="340"/>
    </location>
</feature>
<evidence type="ECO:0000256" key="5">
    <source>
        <dbReference type="ARBA" id="ARBA00023136"/>
    </source>
</evidence>
<keyword evidence="3 7" id="KW-0812">Transmembrane</keyword>
<dbReference type="InterPro" id="IPR003838">
    <property type="entry name" value="ABC3_permease_C"/>
</dbReference>
<feature type="transmembrane region" description="Helical" evidence="7">
    <location>
        <begin position="29"/>
        <end position="48"/>
    </location>
</feature>
<evidence type="ECO:0000256" key="7">
    <source>
        <dbReference type="SAM" id="Phobius"/>
    </source>
</evidence>
<organism evidence="9 10">
    <name type="scientific">Blautia hansenii</name>
    <name type="common">Ruminococcus hansenii</name>
    <dbReference type="NCBI Taxonomy" id="1322"/>
    <lineage>
        <taxon>Bacteria</taxon>
        <taxon>Bacillati</taxon>
        <taxon>Bacillota</taxon>
        <taxon>Clostridia</taxon>
        <taxon>Lachnospirales</taxon>
        <taxon>Lachnospiraceae</taxon>
        <taxon>Blautia</taxon>
    </lineage>
</organism>
<dbReference type="Pfam" id="PF02687">
    <property type="entry name" value="FtsX"/>
    <property type="match status" value="2"/>
</dbReference>
<dbReference type="PANTHER" id="PTHR30572">
    <property type="entry name" value="MEMBRANE COMPONENT OF TRANSPORTER-RELATED"/>
    <property type="match status" value="1"/>
</dbReference>
<comment type="similarity">
    <text evidence="6">Belongs to the ABC-4 integral membrane protein family.</text>
</comment>
<dbReference type="InterPro" id="IPR050250">
    <property type="entry name" value="Macrolide_Exporter_MacB"/>
</dbReference>
<evidence type="ECO:0000256" key="4">
    <source>
        <dbReference type="ARBA" id="ARBA00022989"/>
    </source>
</evidence>
<keyword evidence="4 7" id="KW-1133">Transmembrane helix</keyword>
<accession>A0ABX2I5G7</accession>
<evidence type="ECO:0000256" key="6">
    <source>
        <dbReference type="ARBA" id="ARBA00038076"/>
    </source>
</evidence>
<comment type="subcellular location">
    <subcellularLocation>
        <location evidence="1">Cell membrane</location>
        <topology evidence="1">Multi-pass membrane protein</topology>
    </subcellularLocation>
</comment>
<dbReference type="EMBL" id="JAAITA010000005">
    <property type="protein sequence ID" value="NSJ85698.1"/>
    <property type="molecule type" value="Genomic_DNA"/>
</dbReference>
<evidence type="ECO:0000259" key="8">
    <source>
        <dbReference type="Pfam" id="PF02687"/>
    </source>
</evidence>
<feature type="transmembrane region" description="Helical" evidence="7">
    <location>
        <begin position="264"/>
        <end position="286"/>
    </location>
</feature>
<gene>
    <name evidence="9" type="ORF">G5A70_05830</name>
</gene>
<keyword evidence="2" id="KW-1003">Cell membrane</keyword>
<evidence type="ECO:0000256" key="2">
    <source>
        <dbReference type="ARBA" id="ARBA00022475"/>
    </source>
</evidence>
<evidence type="ECO:0000256" key="3">
    <source>
        <dbReference type="ARBA" id="ARBA00022692"/>
    </source>
</evidence>
<feature type="domain" description="ABC3 transporter permease C-terminal" evidence="8">
    <location>
        <begin position="707"/>
        <end position="815"/>
    </location>
</feature>
<name>A0ABX2I5G7_BLAHA</name>
<evidence type="ECO:0000313" key="9">
    <source>
        <dbReference type="EMBL" id="NSJ85698.1"/>
    </source>
</evidence>
<comment type="caution">
    <text evidence="9">The sequence shown here is derived from an EMBL/GenBank/DDBJ whole genome shotgun (WGS) entry which is preliminary data.</text>
</comment>
<feature type="transmembrane region" description="Helical" evidence="7">
    <location>
        <begin position="704"/>
        <end position="731"/>
    </location>
</feature>
<dbReference type="PANTHER" id="PTHR30572:SF4">
    <property type="entry name" value="ABC TRANSPORTER PERMEASE YTRF"/>
    <property type="match status" value="1"/>
</dbReference>
<protein>
    <submittedName>
        <fullName evidence="9">ABC transporter permease</fullName>
    </submittedName>
</protein>
<feature type="transmembrane region" description="Helical" evidence="7">
    <location>
        <begin position="360"/>
        <end position="378"/>
    </location>
</feature>
<dbReference type="Proteomes" id="UP000822142">
    <property type="component" value="Unassembled WGS sequence"/>
</dbReference>
<evidence type="ECO:0000256" key="1">
    <source>
        <dbReference type="ARBA" id="ARBA00004651"/>
    </source>
</evidence>
<dbReference type="RefSeq" id="WP_173748743.1">
    <property type="nucleotide sequence ID" value="NZ_JAAITA010000005.1"/>
</dbReference>
<proteinExistence type="inferred from homology"/>